<dbReference type="PROSITE" id="PS50125">
    <property type="entry name" value="GUANYLATE_CYCLASE_2"/>
    <property type="match status" value="1"/>
</dbReference>
<evidence type="ECO:0000256" key="1">
    <source>
        <dbReference type="SAM" id="MobiDB-lite"/>
    </source>
</evidence>
<dbReference type="PANTHER" id="PTHR43081:SF1">
    <property type="entry name" value="ADENYLATE CYCLASE, TERMINAL-DIFFERENTIATION SPECIFIC"/>
    <property type="match status" value="1"/>
</dbReference>
<dbReference type="OrthoDB" id="2021138at2759"/>
<dbReference type="SUPFAM" id="SSF55073">
    <property type="entry name" value="Nucleotide cyclase"/>
    <property type="match status" value="1"/>
</dbReference>
<gene>
    <name evidence="3" type="ORF">SEMRO_706_G190460.1</name>
</gene>
<keyword evidence="4" id="KW-1185">Reference proteome</keyword>
<accession>A0A9N8E5Y3</accession>
<proteinExistence type="predicted"/>
<dbReference type="PANTHER" id="PTHR43081">
    <property type="entry name" value="ADENYLATE CYCLASE, TERMINAL-DIFFERENTIATION SPECIFIC-RELATED"/>
    <property type="match status" value="1"/>
</dbReference>
<dbReference type="InterPro" id="IPR013761">
    <property type="entry name" value="SAM/pointed_sf"/>
</dbReference>
<dbReference type="GO" id="GO:0009190">
    <property type="term" value="P:cyclic nucleotide biosynthetic process"/>
    <property type="evidence" value="ECO:0007669"/>
    <property type="project" value="InterPro"/>
</dbReference>
<dbReference type="Proteomes" id="UP001153069">
    <property type="component" value="Unassembled WGS sequence"/>
</dbReference>
<feature type="compositionally biased region" description="Low complexity" evidence="1">
    <location>
        <begin position="103"/>
        <end position="118"/>
    </location>
</feature>
<dbReference type="EMBL" id="CAICTM010000705">
    <property type="protein sequence ID" value="CAB9515301.1"/>
    <property type="molecule type" value="Genomic_DNA"/>
</dbReference>
<feature type="region of interest" description="Disordered" evidence="1">
    <location>
        <begin position="103"/>
        <end position="161"/>
    </location>
</feature>
<dbReference type="InterPro" id="IPR050697">
    <property type="entry name" value="Adenylyl/Guanylyl_Cyclase_3/4"/>
</dbReference>
<sequence length="473" mass="52022">MGTSPSKSLEDINASDIAAYVGTLGNSFKAYEAAIIRSGITGSELAYLKGDSLLIQLETMGITNRLHKRKLACVCRKYVLDNGGINVSDRSVGFDDGDTCSTTTDSTDGLGTSSGRSTRLPRPPKLKYNRSFGDRSYASCGGSDDENNHNSKMSRAPKLRYNKSFGDRSHASYASDDDSSNYRAAPKTNYKLENMCVAQSAEALSLLIRMENQKRLLRQSDLPSGPPTEKAAIVLTDVQGSTALWESDPKAMREALNLHDEIIRQHRAEHGGYEVDTEGDAFTMAFHTAKDALSFALGLQAALRDAPWGDDILELEEAQECPVTQDRGLRVRVAIHMGPVYARTNAVTGRLEYTGDTMERARQVEAMASGGQILATRSTWEASEVAAQIKELGNDVVQVLCFQRKSRPGNVPNMMLNDSFRDMNSLAGIRHRSPNRRRSAEMEKPRRRRRSRSANRSLSMVVKATPNPQLSAC</sequence>
<feature type="region of interest" description="Disordered" evidence="1">
    <location>
        <begin position="426"/>
        <end position="459"/>
    </location>
</feature>
<evidence type="ECO:0000313" key="4">
    <source>
        <dbReference type="Proteomes" id="UP001153069"/>
    </source>
</evidence>
<organism evidence="3 4">
    <name type="scientific">Seminavis robusta</name>
    <dbReference type="NCBI Taxonomy" id="568900"/>
    <lineage>
        <taxon>Eukaryota</taxon>
        <taxon>Sar</taxon>
        <taxon>Stramenopiles</taxon>
        <taxon>Ochrophyta</taxon>
        <taxon>Bacillariophyta</taxon>
        <taxon>Bacillariophyceae</taxon>
        <taxon>Bacillariophycidae</taxon>
        <taxon>Naviculales</taxon>
        <taxon>Naviculaceae</taxon>
        <taxon>Seminavis</taxon>
    </lineage>
</organism>
<comment type="caution">
    <text evidence="3">The sequence shown here is derived from an EMBL/GenBank/DDBJ whole genome shotgun (WGS) entry which is preliminary data.</text>
</comment>
<dbReference type="InterPro" id="IPR029787">
    <property type="entry name" value="Nucleotide_cyclase"/>
</dbReference>
<dbReference type="Gene3D" id="3.30.70.1230">
    <property type="entry name" value="Nucleotide cyclase"/>
    <property type="match status" value="1"/>
</dbReference>
<feature type="domain" description="Guanylate cyclase" evidence="2">
    <location>
        <begin position="232"/>
        <end position="365"/>
    </location>
</feature>
<dbReference type="GO" id="GO:0035556">
    <property type="term" value="P:intracellular signal transduction"/>
    <property type="evidence" value="ECO:0007669"/>
    <property type="project" value="InterPro"/>
</dbReference>
<evidence type="ECO:0000259" key="2">
    <source>
        <dbReference type="PROSITE" id="PS50125"/>
    </source>
</evidence>
<dbReference type="Pfam" id="PF00211">
    <property type="entry name" value="Guanylate_cyc"/>
    <property type="match status" value="1"/>
</dbReference>
<keyword evidence="3" id="KW-0675">Receptor</keyword>
<protein>
    <submittedName>
        <fullName evidence="3">Receptor-type adenylate cyclase</fullName>
    </submittedName>
</protein>
<dbReference type="SMART" id="SM00044">
    <property type="entry name" value="CYCc"/>
    <property type="match status" value="1"/>
</dbReference>
<dbReference type="InterPro" id="IPR001054">
    <property type="entry name" value="A/G_cyclase"/>
</dbReference>
<reference evidence="3" key="1">
    <citation type="submission" date="2020-06" db="EMBL/GenBank/DDBJ databases">
        <authorList>
            <consortium name="Plant Systems Biology data submission"/>
        </authorList>
    </citation>
    <scope>NUCLEOTIDE SEQUENCE</scope>
    <source>
        <strain evidence="3">D6</strain>
    </source>
</reference>
<dbReference type="CDD" id="cd07302">
    <property type="entry name" value="CHD"/>
    <property type="match status" value="1"/>
</dbReference>
<dbReference type="Gene3D" id="1.10.150.50">
    <property type="entry name" value="Transcription Factor, Ets-1"/>
    <property type="match status" value="1"/>
</dbReference>
<dbReference type="AlphaFoldDB" id="A0A9N8E5Y3"/>
<name>A0A9N8E5Y3_9STRA</name>
<evidence type="ECO:0000313" key="3">
    <source>
        <dbReference type="EMBL" id="CAB9515301.1"/>
    </source>
</evidence>